<sequence>MSAIKNLLKQTALPVYLSLRGMYYQGDKVACPCCKGTFSRFLEIGYNRRPAQCPRCRSNERDRTFWLFLEKHPDFLFPGAKVLHVAPEEIYYKRLSKDPSIQYTAGDKFVNSYENTYPDDTIYLDITDMKDIADNTYDIILCSHVLSCIPDDAQAFREMRRVLKPGGKAIIQVPVREDLATTDEDLTLTEPAERIRRFGDPNYVRFYGRDYEQRLSAQGFNTHFILITDMLTEAEIERYGLVRTDEIHLCSK</sequence>
<dbReference type="AlphaFoldDB" id="A0A365XNU9"/>
<dbReference type="Gene3D" id="3.40.50.150">
    <property type="entry name" value="Vaccinia Virus protein VP39"/>
    <property type="match status" value="1"/>
</dbReference>
<evidence type="ECO:0000259" key="1">
    <source>
        <dbReference type="Pfam" id="PF08241"/>
    </source>
</evidence>
<dbReference type="InterPro" id="IPR013216">
    <property type="entry name" value="Methyltransf_11"/>
</dbReference>
<evidence type="ECO:0000313" key="2">
    <source>
        <dbReference type="EMBL" id="RBL88012.1"/>
    </source>
</evidence>
<dbReference type="SUPFAM" id="SSF53335">
    <property type="entry name" value="S-adenosyl-L-methionine-dependent methyltransferases"/>
    <property type="match status" value="1"/>
</dbReference>
<keyword evidence="3" id="KW-1185">Reference proteome</keyword>
<dbReference type="OrthoDB" id="3896938at2"/>
<accession>A0A365XNU9</accession>
<dbReference type="GO" id="GO:0008757">
    <property type="term" value="F:S-adenosylmethionine-dependent methyltransferase activity"/>
    <property type="evidence" value="ECO:0007669"/>
    <property type="project" value="InterPro"/>
</dbReference>
<gene>
    <name evidence="2" type="ORF">DF182_31240</name>
</gene>
<reference evidence="2 3" key="1">
    <citation type="submission" date="2018-05" db="EMBL/GenBank/DDBJ databases">
        <title>Chitinophaga sp. K3CV102501T nov., isolated from isolated from a monsoon evergreen broad-leaved forest soil.</title>
        <authorList>
            <person name="Lv Y."/>
        </authorList>
    </citation>
    <scope>NUCLEOTIDE SEQUENCE [LARGE SCALE GENOMIC DNA]</scope>
    <source>
        <strain evidence="2 3">GDMCC 1.1325</strain>
    </source>
</reference>
<protein>
    <submittedName>
        <fullName evidence="2">SAM-dependent methyltransferase</fullName>
    </submittedName>
</protein>
<dbReference type="Proteomes" id="UP000253410">
    <property type="component" value="Unassembled WGS sequence"/>
</dbReference>
<keyword evidence="2" id="KW-0808">Transferase</keyword>
<evidence type="ECO:0000313" key="3">
    <source>
        <dbReference type="Proteomes" id="UP000253410"/>
    </source>
</evidence>
<dbReference type="GO" id="GO:0032259">
    <property type="term" value="P:methylation"/>
    <property type="evidence" value="ECO:0007669"/>
    <property type="project" value="UniProtKB-KW"/>
</dbReference>
<dbReference type="CDD" id="cd02440">
    <property type="entry name" value="AdoMet_MTases"/>
    <property type="match status" value="1"/>
</dbReference>
<organism evidence="2 3">
    <name type="scientific">Chitinophaga flava</name>
    <dbReference type="NCBI Taxonomy" id="2259036"/>
    <lineage>
        <taxon>Bacteria</taxon>
        <taxon>Pseudomonadati</taxon>
        <taxon>Bacteroidota</taxon>
        <taxon>Chitinophagia</taxon>
        <taxon>Chitinophagales</taxon>
        <taxon>Chitinophagaceae</taxon>
        <taxon>Chitinophaga</taxon>
    </lineage>
</organism>
<dbReference type="RefSeq" id="WP_113619839.1">
    <property type="nucleotide sequence ID" value="NZ_QFFJ01000003.1"/>
</dbReference>
<feature type="domain" description="Methyltransferase type 11" evidence="1">
    <location>
        <begin position="122"/>
        <end position="171"/>
    </location>
</feature>
<dbReference type="InterPro" id="IPR029063">
    <property type="entry name" value="SAM-dependent_MTases_sf"/>
</dbReference>
<keyword evidence="2" id="KW-0489">Methyltransferase</keyword>
<dbReference type="EMBL" id="QFFJ01000003">
    <property type="protein sequence ID" value="RBL88012.1"/>
    <property type="molecule type" value="Genomic_DNA"/>
</dbReference>
<comment type="caution">
    <text evidence="2">The sequence shown here is derived from an EMBL/GenBank/DDBJ whole genome shotgun (WGS) entry which is preliminary data.</text>
</comment>
<dbReference type="Pfam" id="PF08241">
    <property type="entry name" value="Methyltransf_11"/>
    <property type="match status" value="1"/>
</dbReference>
<name>A0A365XNU9_9BACT</name>
<proteinExistence type="predicted"/>